<dbReference type="PANTHER" id="PTHR46579">
    <property type="entry name" value="F5/8 TYPE C DOMAIN-CONTAINING PROTEIN-RELATED"/>
    <property type="match status" value="1"/>
</dbReference>
<dbReference type="Proteomes" id="UP001153678">
    <property type="component" value="Unassembled WGS sequence"/>
</dbReference>
<feature type="non-terminal residue" evidence="1">
    <location>
        <position position="174"/>
    </location>
</feature>
<sequence>SIDNKYKKEQLIKNYGIKGTSKLLEIKALKFPWSFPIDIMHFFFKNIAPLMFAYWSQKFFKNNSEDSNIYKINNSIWEEIGNKMKEISKNMPLDIGRLPQNIYKHYVGFKAVEWRNWITLFSLPLLNGKLDKRYLLRWNKFVKAVELCLQYIYINNDLNEISDLLNEFYFHYEK</sequence>
<evidence type="ECO:0000313" key="1">
    <source>
        <dbReference type="EMBL" id="CAI2180401.1"/>
    </source>
</evidence>
<dbReference type="OrthoDB" id="2404451at2759"/>
<dbReference type="AlphaFoldDB" id="A0A9W4ST13"/>
<dbReference type="EMBL" id="CAMKVN010002282">
    <property type="protein sequence ID" value="CAI2180401.1"/>
    <property type="molecule type" value="Genomic_DNA"/>
</dbReference>
<comment type="caution">
    <text evidence="1">The sequence shown here is derived from an EMBL/GenBank/DDBJ whole genome shotgun (WGS) entry which is preliminary data.</text>
</comment>
<dbReference type="PANTHER" id="PTHR46579:SF1">
    <property type="entry name" value="F5_8 TYPE C DOMAIN-CONTAINING PROTEIN"/>
    <property type="match status" value="1"/>
</dbReference>
<evidence type="ECO:0000313" key="2">
    <source>
        <dbReference type="Proteomes" id="UP001153678"/>
    </source>
</evidence>
<reference evidence="1" key="1">
    <citation type="submission" date="2022-08" db="EMBL/GenBank/DDBJ databases">
        <authorList>
            <person name="Kallberg Y."/>
            <person name="Tangrot J."/>
            <person name="Rosling A."/>
        </authorList>
    </citation>
    <scope>NUCLEOTIDE SEQUENCE</scope>
    <source>
        <strain evidence="1">Wild A</strain>
    </source>
</reference>
<protein>
    <submittedName>
        <fullName evidence="1">11035_t:CDS:1</fullName>
    </submittedName>
</protein>
<name>A0A9W4ST13_9GLOM</name>
<proteinExistence type="predicted"/>
<accession>A0A9W4ST13</accession>
<keyword evidence="2" id="KW-1185">Reference proteome</keyword>
<gene>
    <name evidence="1" type="ORF">FWILDA_LOCUS9564</name>
</gene>
<organism evidence="1 2">
    <name type="scientific">Funneliformis geosporum</name>
    <dbReference type="NCBI Taxonomy" id="1117311"/>
    <lineage>
        <taxon>Eukaryota</taxon>
        <taxon>Fungi</taxon>
        <taxon>Fungi incertae sedis</taxon>
        <taxon>Mucoromycota</taxon>
        <taxon>Glomeromycotina</taxon>
        <taxon>Glomeromycetes</taxon>
        <taxon>Glomerales</taxon>
        <taxon>Glomeraceae</taxon>
        <taxon>Funneliformis</taxon>
    </lineage>
</organism>